<evidence type="ECO:0000256" key="4">
    <source>
        <dbReference type="ARBA" id="ARBA00022692"/>
    </source>
</evidence>
<keyword evidence="14" id="KW-1185">Reference proteome</keyword>
<feature type="region of interest" description="Disordered" evidence="10">
    <location>
        <begin position="303"/>
        <end position="323"/>
    </location>
</feature>
<feature type="transmembrane region" description="Helical" evidence="11">
    <location>
        <begin position="232"/>
        <end position="252"/>
    </location>
</feature>
<dbReference type="EMBL" id="JAHLQI010000009">
    <property type="protein sequence ID" value="MBU5491473.1"/>
    <property type="molecule type" value="Genomic_DNA"/>
</dbReference>
<comment type="similarity">
    <text evidence="9">Belongs to the OXA1/ALB3/YidC family.</text>
</comment>
<dbReference type="InterPro" id="IPR028055">
    <property type="entry name" value="YidC/Oxa/ALB_C"/>
</dbReference>
<evidence type="ECO:0000256" key="8">
    <source>
        <dbReference type="ARBA" id="ARBA00023186"/>
    </source>
</evidence>
<proteinExistence type="inferred from homology"/>
<evidence type="ECO:0000256" key="6">
    <source>
        <dbReference type="ARBA" id="ARBA00022989"/>
    </source>
</evidence>
<feature type="region of interest" description="Disordered" evidence="10">
    <location>
        <begin position="343"/>
        <end position="372"/>
    </location>
</feature>
<keyword evidence="5" id="KW-0653">Protein transport</keyword>
<keyword evidence="6 11" id="KW-1133">Transmembrane helix</keyword>
<evidence type="ECO:0000256" key="7">
    <source>
        <dbReference type="ARBA" id="ARBA00023136"/>
    </source>
</evidence>
<dbReference type="PANTHER" id="PTHR12428">
    <property type="entry name" value="OXA1"/>
    <property type="match status" value="1"/>
</dbReference>
<evidence type="ECO:0000256" key="3">
    <source>
        <dbReference type="ARBA" id="ARBA00022475"/>
    </source>
</evidence>
<dbReference type="InterPro" id="IPR001708">
    <property type="entry name" value="YidC/ALB3/OXA1/COX18"/>
</dbReference>
<evidence type="ECO:0000256" key="5">
    <source>
        <dbReference type="ARBA" id="ARBA00022927"/>
    </source>
</evidence>
<keyword evidence="3" id="KW-1003">Cell membrane</keyword>
<evidence type="ECO:0000256" key="2">
    <source>
        <dbReference type="ARBA" id="ARBA00022448"/>
    </source>
</evidence>
<evidence type="ECO:0000256" key="1">
    <source>
        <dbReference type="ARBA" id="ARBA00004651"/>
    </source>
</evidence>
<dbReference type="PANTHER" id="PTHR12428:SF65">
    <property type="entry name" value="CYTOCHROME C OXIDASE ASSEMBLY PROTEIN COX18, MITOCHONDRIAL"/>
    <property type="match status" value="1"/>
</dbReference>
<accession>A0ABS6EVB5</accession>
<evidence type="ECO:0000256" key="11">
    <source>
        <dbReference type="SAM" id="Phobius"/>
    </source>
</evidence>
<evidence type="ECO:0000259" key="12">
    <source>
        <dbReference type="Pfam" id="PF02096"/>
    </source>
</evidence>
<protein>
    <submittedName>
        <fullName evidence="13">Membrane protein insertase YidC</fullName>
    </submittedName>
</protein>
<feature type="domain" description="Membrane insertase YidC/Oxa/ALB C-terminal" evidence="12">
    <location>
        <begin position="27"/>
        <end position="274"/>
    </location>
</feature>
<dbReference type="NCBIfam" id="TIGR03592">
    <property type="entry name" value="yidC_oxa1_cterm"/>
    <property type="match status" value="1"/>
</dbReference>
<keyword evidence="8" id="KW-0143">Chaperone</keyword>
<comment type="caution">
    <text evidence="13">The sequence shown here is derived from an EMBL/GenBank/DDBJ whole genome shotgun (WGS) entry which is preliminary data.</text>
</comment>
<feature type="transmembrane region" description="Helical" evidence="11">
    <location>
        <begin position="5"/>
        <end position="23"/>
    </location>
</feature>
<feature type="transmembrane region" description="Helical" evidence="11">
    <location>
        <begin position="90"/>
        <end position="113"/>
    </location>
</feature>
<dbReference type="CDD" id="cd20070">
    <property type="entry name" value="5TM_YidC_Alb3"/>
    <property type="match status" value="1"/>
</dbReference>
<dbReference type="InterPro" id="IPR047196">
    <property type="entry name" value="YidC_ALB_C"/>
</dbReference>
<keyword evidence="7 11" id="KW-0472">Membrane</keyword>
<keyword evidence="2" id="KW-0813">Transport</keyword>
<dbReference type="Proteomes" id="UP000783588">
    <property type="component" value="Unassembled WGS sequence"/>
</dbReference>
<evidence type="ECO:0000313" key="14">
    <source>
        <dbReference type="Proteomes" id="UP000783588"/>
    </source>
</evidence>
<comment type="subcellular location">
    <subcellularLocation>
        <location evidence="1">Cell membrane</location>
        <topology evidence="1">Multi-pass membrane protein</topology>
    </subcellularLocation>
    <subcellularLocation>
        <location evidence="9">Membrane</location>
        <topology evidence="9">Multi-pass membrane protein</topology>
    </subcellularLocation>
</comment>
<name>A0ABS6EVB5_9FIRM</name>
<evidence type="ECO:0000256" key="9">
    <source>
        <dbReference type="RuleBase" id="RU003945"/>
    </source>
</evidence>
<reference evidence="13 14" key="1">
    <citation type="submission" date="2021-06" db="EMBL/GenBank/DDBJ databases">
        <authorList>
            <person name="Sun Q."/>
            <person name="Li D."/>
        </authorList>
    </citation>
    <scope>NUCLEOTIDE SEQUENCE [LARGE SCALE GENOMIC DNA]</scope>
    <source>
        <strain evidence="13 14">MSJd-7</strain>
    </source>
</reference>
<keyword evidence="4 9" id="KW-0812">Transmembrane</keyword>
<feature type="transmembrane region" description="Helical" evidence="11">
    <location>
        <begin position="192"/>
        <end position="211"/>
    </location>
</feature>
<feature type="transmembrane region" description="Helical" evidence="11">
    <location>
        <begin position="29"/>
        <end position="47"/>
    </location>
</feature>
<organism evidence="13 14">
    <name type="scientific">Butyricicoccus intestinisimiae</name>
    <dbReference type="NCBI Taxonomy" id="2841509"/>
    <lineage>
        <taxon>Bacteria</taxon>
        <taxon>Bacillati</taxon>
        <taxon>Bacillota</taxon>
        <taxon>Clostridia</taxon>
        <taxon>Eubacteriales</taxon>
        <taxon>Butyricicoccaceae</taxon>
        <taxon>Butyricicoccus</taxon>
    </lineage>
</organism>
<dbReference type="RefSeq" id="WP_216471215.1">
    <property type="nucleotide sequence ID" value="NZ_JAHLQI010000009.1"/>
</dbReference>
<feature type="compositionally biased region" description="Basic and acidic residues" evidence="10">
    <location>
        <begin position="303"/>
        <end position="322"/>
    </location>
</feature>
<sequence>MGNFFGIIIVRPLGLILMAIWSLVQNYGLALILFTLIVKLILLPFMYKQKKGMKKMNLVQAESAAIQKRYARNREKMNEEMQKLYEREGVNPMGSCLLSFITLPIMMALYYAVRQPMKYMMGLSNDTIEAIAKVLGTTYDSHSVSGQIQLAKMVHENWDKVADFATKGLVNIDFNFLGIDLSAIPQFSHLDILWLIPILSGGTALISSLVMRKTQNMQNPNAQQNQSAQMNSTMNTMLIIMPLMSVWIAFTLPASMGIYWTVNNLFTVAQELVLTWYILKFDKAEDDEETKARKRREAAHKLKLEEQAKEKQEAGEQTEYRGAKAANVSKKKLKAYQAEIQKEKDKETAARAAQIKAEKEAARQAGKQIDDE</sequence>
<gene>
    <name evidence="13" type="primary">yidC</name>
    <name evidence="13" type="ORF">KQI75_12760</name>
</gene>
<evidence type="ECO:0000313" key="13">
    <source>
        <dbReference type="EMBL" id="MBU5491473.1"/>
    </source>
</evidence>
<evidence type="ECO:0000256" key="10">
    <source>
        <dbReference type="SAM" id="MobiDB-lite"/>
    </source>
</evidence>
<dbReference type="Pfam" id="PF02096">
    <property type="entry name" value="60KD_IMP"/>
    <property type="match status" value="1"/>
</dbReference>